<keyword evidence="4 7" id="KW-0812">Transmembrane</keyword>
<dbReference type="NCBIfam" id="TIGR03025">
    <property type="entry name" value="EPS_sugtrans"/>
    <property type="match status" value="1"/>
</dbReference>
<dbReference type="PANTHER" id="PTHR30576:SF0">
    <property type="entry name" value="UNDECAPRENYL-PHOSPHATE N-ACETYLGALACTOSAMINYL 1-PHOSPHATE TRANSFERASE-RELATED"/>
    <property type="match status" value="1"/>
</dbReference>
<keyword evidence="10" id="KW-1185">Reference proteome</keyword>
<evidence type="ECO:0000256" key="6">
    <source>
        <dbReference type="ARBA" id="ARBA00023136"/>
    </source>
</evidence>
<keyword evidence="6 7" id="KW-0472">Membrane</keyword>
<comment type="subcellular location">
    <subcellularLocation>
        <location evidence="1">Membrane</location>
        <topology evidence="1">Multi-pass membrane protein</topology>
    </subcellularLocation>
</comment>
<dbReference type="PANTHER" id="PTHR30576">
    <property type="entry name" value="COLANIC BIOSYNTHESIS UDP-GLUCOSE LIPID CARRIER TRANSFERASE"/>
    <property type="match status" value="1"/>
</dbReference>
<accession>A0ABP8MUX0</accession>
<dbReference type="Proteomes" id="UP001501410">
    <property type="component" value="Unassembled WGS sequence"/>
</dbReference>
<evidence type="ECO:0000259" key="8">
    <source>
        <dbReference type="Pfam" id="PF02397"/>
    </source>
</evidence>
<comment type="caution">
    <text evidence="9">The sequence shown here is derived from an EMBL/GenBank/DDBJ whole genome shotgun (WGS) entry which is preliminary data.</text>
</comment>
<feature type="transmembrane region" description="Helical" evidence="7">
    <location>
        <begin position="12"/>
        <end position="34"/>
    </location>
</feature>
<feature type="transmembrane region" description="Helical" evidence="7">
    <location>
        <begin position="123"/>
        <end position="142"/>
    </location>
</feature>
<evidence type="ECO:0000256" key="1">
    <source>
        <dbReference type="ARBA" id="ARBA00004141"/>
    </source>
</evidence>
<organism evidence="9 10">
    <name type="scientific">Rurimicrobium arvi</name>
    <dbReference type="NCBI Taxonomy" id="2049916"/>
    <lineage>
        <taxon>Bacteria</taxon>
        <taxon>Pseudomonadati</taxon>
        <taxon>Bacteroidota</taxon>
        <taxon>Chitinophagia</taxon>
        <taxon>Chitinophagales</taxon>
        <taxon>Chitinophagaceae</taxon>
        <taxon>Rurimicrobium</taxon>
    </lineage>
</organism>
<feature type="transmembrane region" description="Helical" evidence="7">
    <location>
        <begin position="54"/>
        <end position="77"/>
    </location>
</feature>
<evidence type="ECO:0000256" key="7">
    <source>
        <dbReference type="SAM" id="Phobius"/>
    </source>
</evidence>
<dbReference type="Gene3D" id="3.40.50.720">
    <property type="entry name" value="NAD(P)-binding Rossmann-like Domain"/>
    <property type="match status" value="1"/>
</dbReference>
<evidence type="ECO:0000313" key="10">
    <source>
        <dbReference type="Proteomes" id="UP001501410"/>
    </source>
</evidence>
<feature type="domain" description="Bacterial sugar transferase" evidence="8">
    <location>
        <begin position="289"/>
        <end position="471"/>
    </location>
</feature>
<evidence type="ECO:0000256" key="2">
    <source>
        <dbReference type="ARBA" id="ARBA00006464"/>
    </source>
</evidence>
<name>A0ABP8MUX0_9BACT</name>
<reference evidence="10" key="1">
    <citation type="journal article" date="2019" name="Int. J. Syst. Evol. Microbiol.">
        <title>The Global Catalogue of Microorganisms (GCM) 10K type strain sequencing project: providing services to taxonomists for standard genome sequencing and annotation.</title>
        <authorList>
            <consortium name="The Broad Institute Genomics Platform"/>
            <consortium name="The Broad Institute Genome Sequencing Center for Infectious Disease"/>
            <person name="Wu L."/>
            <person name="Ma J."/>
        </authorList>
    </citation>
    <scope>NUCLEOTIDE SEQUENCE [LARGE SCALE GENOMIC DNA]</scope>
    <source>
        <strain evidence="10">JCM 31921</strain>
    </source>
</reference>
<gene>
    <name evidence="9" type="ORF">GCM10023092_18870</name>
</gene>
<dbReference type="RefSeq" id="WP_344825925.1">
    <property type="nucleotide sequence ID" value="NZ_BAABEZ010000022.1"/>
</dbReference>
<proteinExistence type="inferred from homology"/>
<keyword evidence="3" id="KW-0808">Transferase</keyword>
<dbReference type="Pfam" id="PF13727">
    <property type="entry name" value="CoA_binding_3"/>
    <property type="match status" value="1"/>
</dbReference>
<feature type="transmembrane region" description="Helical" evidence="7">
    <location>
        <begin position="89"/>
        <end position="108"/>
    </location>
</feature>
<evidence type="ECO:0000313" key="9">
    <source>
        <dbReference type="EMBL" id="GAA4455360.1"/>
    </source>
</evidence>
<evidence type="ECO:0000256" key="5">
    <source>
        <dbReference type="ARBA" id="ARBA00022989"/>
    </source>
</evidence>
<dbReference type="Pfam" id="PF02397">
    <property type="entry name" value="Bac_transf"/>
    <property type="match status" value="1"/>
</dbReference>
<sequence>MFAYLSPVKKKAIRVMMVSDFLTSALAWLLFWVIRHKTLLQTGFSEAITLMKPIDLLEGIVLLPLGWLFLYHLSGTYFDLYRKSRIDEIYRTFISCFIGSLLLAFTLVSNDTDNFSYFFTMTWRYFFIHTAFTLAARMFILFRVKKNIISGRVGFNTMIVGGNEQAIQIYKQITGNDKILGNIFKGFVYSQKETGNGMSHYLPQLGNLAQLESIIDEYAIEEVIVAVDSSERSLLENILTRLSYKAVVVKVLPNLYDIISGSVKTNNVYDTILVHIEPSIMPDWQIVCKRVIDIVASSIAILLLSPVYLFAAIKVKLSSPGPIFYKQERIGLYGKTFNIIKFRSMFMSAEQHGPALSRRNDPRITNWGRVMRKWRIDEIPQFYNILIGDMSLVGPRPERKYYIDIICTTHPHYRYLHKVKPGLTSWGMVKYGYAQNVDEMKKRMEYDLLYIENCSLALDIKIMLHTLIVIVEGRGK</sequence>
<protein>
    <submittedName>
        <fullName evidence="9">Undecaprenyl-phosphate glucose phosphotransferase</fullName>
    </submittedName>
</protein>
<feature type="transmembrane region" description="Helical" evidence="7">
    <location>
        <begin position="291"/>
        <end position="311"/>
    </location>
</feature>
<dbReference type="EMBL" id="BAABEZ010000022">
    <property type="protein sequence ID" value="GAA4455360.1"/>
    <property type="molecule type" value="Genomic_DNA"/>
</dbReference>
<dbReference type="InterPro" id="IPR003362">
    <property type="entry name" value="Bact_transf"/>
</dbReference>
<comment type="similarity">
    <text evidence="2">Belongs to the bacterial sugar transferase family.</text>
</comment>
<evidence type="ECO:0000256" key="3">
    <source>
        <dbReference type="ARBA" id="ARBA00022679"/>
    </source>
</evidence>
<evidence type="ECO:0000256" key="4">
    <source>
        <dbReference type="ARBA" id="ARBA00022692"/>
    </source>
</evidence>
<keyword evidence="5 7" id="KW-1133">Transmembrane helix</keyword>
<dbReference type="InterPro" id="IPR017475">
    <property type="entry name" value="EPS_sugar_tfrase"/>
</dbReference>